<reference evidence="3" key="1">
    <citation type="submission" date="2023-07" db="EMBL/GenBank/DDBJ databases">
        <title>Functional and genomic diversity of the sorghum phyllosphere microbiome.</title>
        <authorList>
            <person name="Shade A."/>
        </authorList>
    </citation>
    <scope>NUCLEOTIDE SEQUENCE</scope>
    <source>
        <strain evidence="3">SORGH_AS_1067</strain>
    </source>
</reference>
<dbReference type="AlphaFoldDB" id="A0AAJ1X134"/>
<comment type="caution">
    <text evidence="3">The sequence shown here is derived from an EMBL/GenBank/DDBJ whole genome shotgun (WGS) entry which is preliminary data.</text>
</comment>
<dbReference type="Gene3D" id="3.40.190.10">
    <property type="entry name" value="Periplasmic binding protein-like II"/>
    <property type="match status" value="1"/>
</dbReference>
<dbReference type="GO" id="GO:0043190">
    <property type="term" value="C:ATP-binding cassette (ABC) transporter complex"/>
    <property type="evidence" value="ECO:0007669"/>
    <property type="project" value="InterPro"/>
</dbReference>
<dbReference type="InterPro" id="IPR000914">
    <property type="entry name" value="SBP_5_dom"/>
</dbReference>
<keyword evidence="1" id="KW-0732">Signal</keyword>
<dbReference type="InterPro" id="IPR030678">
    <property type="entry name" value="Peptide/Ni-bd"/>
</dbReference>
<dbReference type="SUPFAM" id="SSF53850">
    <property type="entry name" value="Periplasmic binding protein-like II"/>
    <property type="match status" value="1"/>
</dbReference>
<dbReference type="GO" id="GO:0042597">
    <property type="term" value="C:periplasmic space"/>
    <property type="evidence" value="ECO:0007669"/>
    <property type="project" value="UniProtKB-ARBA"/>
</dbReference>
<dbReference type="GO" id="GO:1904680">
    <property type="term" value="F:peptide transmembrane transporter activity"/>
    <property type="evidence" value="ECO:0007669"/>
    <property type="project" value="TreeGrafter"/>
</dbReference>
<dbReference type="Proteomes" id="UP001239215">
    <property type="component" value="Unassembled WGS sequence"/>
</dbReference>
<dbReference type="Pfam" id="PF00496">
    <property type="entry name" value="SBP_bac_5"/>
    <property type="match status" value="1"/>
</dbReference>
<dbReference type="PROSITE" id="PS51257">
    <property type="entry name" value="PROKAR_LIPOPROTEIN"/>
    <property type="match status" value="1"/>
</dbReference>
<dbReference type="EMBL" id="JAUTAN010000001">
    <property type="protein sequence ID" value="MDQ1102999.1"/>
    <property type="molecule type" value="Genomic_DNA"/>
</dbReference>
<dbReference type="GO" id="GO:0015833">
    <property type="term" value="P:peptide transport"/>
    <property type="evidence" value="ECO:0007669"/>
    <property type="project" value="TreeGrafter"/>
</dbReference>
<evidence type="ECO:0000313" key="4">
    <source>
        <dbReference type="Proteomes" id="UP001239215"/>
    </source>
</evidence>
<dbReference type="InterPro" id="IPR039424">
    <property type="entry name" value="SBP_5"/>
</dbReference>
<name>A0AAJ1X134_9ACTN</name>
<gene>
    <name evidence="3" type="ORF">QE405_000283</name>
</gene>
<evidence type="ECO:0000259" key="2">
    <source>
        <dbReference type="Pfam" id="PF00496"/>
    </source>
</evidence>
<evidence type="ECO:0000256" key="1">
    <source>
        <dbReference type="SAM" id="SignalP"/>
    </source>
</evidence>
<dbReference type="PANTHER" id="PTHR30290">
    <property type="entry name" value="PERIPLASMIC BINDING COMPONENT OF ABC TRANSPORTER"/>
    <property type="match status" value="1"/>
</dbReference>
<feature type="chain" id="PRO_5042579491" evidence="1">
    <location>
        <begin position="29"/>
        <end position="528"/>
    </location>
</feature>
<feature type="domain" description="Solute-binding protein family 5" evidence="2">
    <location>
        <begin position="71"/>
        <end position="428"/>
    </location>
</feature>
<dbReference type="RefSeq" id="WP_307198447.1">
    <property type="nucleotide sequence ID" value="NZ_JAUTAN010000001.1"/>
</dbReference>
<dbReference type="Gene3D" id="3.10.105.10">
    <property type="entry name" value="Dipeptide-binding Protein, Domain 3"/>
    <property type="match status" value="1"/>
</dbReference>
<protein>
    <submittedName>
        <fullName evidence="3">Peptide/nickel transport system substrate-binding protein</fullName>
    </submittedName>
</protein>
<accession>A0AAJ1X134</accession>
<sequence>MPTPRRTLVALSSGALLLTGCTQSAASAEDELHVAYGWYPTCFDYAQSNPFALFSRQVLDTLVSQDPATGEIQPFLATSWEVSDDARSYEFTLRDDVTFSNGEELTAAVVAANFEKLWDFAEQGVSVTPGAYLRSFEGAEAVDDQVVRVTFSQPNAGFLQANAEGQFGIVASESLEKSPEERCTDGTIGTGPYVLTEKVQDERVVYTAREDYDWAPAAYGHEGDANAQTLTIHIVPEESVRAAGVVAGDYDIAYSITESGLAQADGVDSVQSLLAPDRSVVNTFVVNATDPVLADPAVRGALQHGIDRAELTSTFYGDGVEPATDVVSRAHPFYRDRSDLLTFDPDLSRSLLEDAGWVEGADGIRERDGQRLQVALTYVAQEIGSEDAGWEYLRSRLADVGIDLELRPVADAELSDLQGTDEWQLTVYQGASRGDADGIAAFYSSDLTVWGEQTGSDEIDALLAEQSRTVDPGARRALVDEAVDLVLTEGYGIPLFDSSQVLLTASDLTGPTFPVNSWEPLFYAVERK</sequence>
<organism evidence="3 4">
    <name type="scientific">Nocardioides zeae</name>
    <dbReference type="NCBI Taxonomy" id="1457234"/>
    <lineage>
        <taxon>Bacteria</taxon>
        <taxon>Bacillati</taxon>
        <taxon>Actinomycetota</taxon>
        <taxon>Actinomycetes</taxon>
        <taxon>Propionibacteriales</taxon>
        <taxon>Nocardioidaceae</taxon>
        <taxon>Nocardioides</taxon>
    </lineage>
</organism>
<dbReference type="PANTHER" id="PTHR30290:SF65">
    <property type="entry name" value="MONOACYL PHOSPHATIDYLINOSITOL TETRAMANNOSIDE-BINDING PROTEIN LPQW-RELATED"/>
    <property type="match status" value="1"/>
</dbReference>
<proteinExistence type="predicted"/>
<dbReference type="PIRSF" id="PIRSF002741">
    <property type="entry name" value="MppA"/>
    <property type="match status" value="1"/>
</dbReference>
<evidence type="ECO:0000313" key="3">
    <source>
        <dbReference type="EMBL" id="MDQ1102999.1"/>
    </source>
</evidence>
<feature type="signal peptide" evidence="1">
    <location>
        <begin position="1"/>
        <end position="28"/>
    </location>
</feature>